<dbReference type="Proteomes" id="UP000628442">
    <property type="component" value="Unassembled WGS sequence"/>
</dbReference>
<dbReference type="AlphaFoldDB" id="A0AA87Y146"/>
<evidence type="ECO:0000313" key="1">
    <source>
        <dbReference type="EMBL" id="GGY61655.1"/>
    </source>
</evidence>
<reference evidence="1" key="2">
    <citation type="submission" date="2022-12" db="EMBL/GenBank/DDBJ databases">
        <authorList>
            <person name="Sun Q."/>
            <person name="Kim S."/>
        </authorList>
    </citation>
    <scope>NUCLEOTIDE SEQUENCE</scope>
    <source>
        <strain evidence="1">KCTC 12343</strain>
    </source>
</reference>
<evidence type="ECO:0000313" key="2">
    <source>
        <dbReference type="Proteomes" id="UP000628442"/>
    </source>
</evidence>
<reference evidence="1" key="1">
    <citation type="journal article" date="2014" name="Int. J. Syst. Evol. Microbiol.">
        <title>Complete genome sequence of Corynebacterium casei LMG S-19264T (=DSM 44701T), isolated from a smear-ripened cheese.</title>
        <authorList>
            <consortium name="US DOE Joint Genome Institute (JGI-PGF)"/>
            <person name="Walter F."/>
            <person name="Albersmeier A."/>
            <person name="Kalinowski J."/>
            <person name="Ruckert C."/>
        </authorList>
    </citation>
    <scope>NUCLEOTIDE SEQUENCE</scope>
    <source>
        <strain evidence="1">KCTC 12343</strain>
    </source>
</reference>
<accession>A0AA87Y146</accession>
<comment type="caution">
    <text evidence="1">The sequence shown here is derived from an EMBL/GenBank/DDBJ whole genome shotgun (WGS) entry which is preliminary data.</text>
</comment>
<protein>
    <submittedName>
        <fullName evidence="1">Uncharacterized protein</fullName>
    </submittedName>
</protein>
<dbReference type="EMBL" id="BMWV01000015">
    <property type="protein sequence ID" value="GGY61655.1"/>
    <property type="molecule type" value="Genomic_DNA"/>
</dbReference>
<gene>
    <name evidence="1" type="ORF">GCM10007387_50280</name>
</gene>
<proteinExistence type="predicted"/>
<name>A0AA87Y146_9BURK</name>
<organism evidence="1 2">
    <name type="scientific">Pseudoduganella albidiflava</name>
    <dbReference type="NCBI Taxonomy" id="321983"/>
    <lineage>
        <taxon>Bacteria</taxon>
        <taxon>Pseudomonadati</taxon>
        <taxon>Pseudomonadota</taxon>
        <taxon>Betaproteobacteria</taxon>
        <taxon>Burkholderiales</taxon>
        <taxon>Oxalobacteraceae</taxon>
        <taxon>Telluria group</taxon>
        <taxon>Pseudoduganella</taxon>
    </lineage>
</organism>
<sequence length="114" mass="12832">MKRHLRVAFLFCPPLFHLTVPPDRRRWGIEFSDNPAAPDGELVLAVNMHGFGQTQGFRRKINMATPVVGVLFSEMTAGVHRRRGASRQPDRLYGPDWAPRSVSHSVNIVAWAEA</sequence>